<gene>
    <name evidence="1" type="ORF">BV22DRAFT_1046319</name>
</gene>
<name>A0ACB8BKM3_9AGAM</name>
<evidence type="ECO:0000313" key="1">
    <source>
        <dbReference type="EMBL" id="KAH7926097.1"/>
    </source>
</evidence>
<comment type="caution">
    <text evidence="1">The sequence shown here is derived from an EMBL/GenBank/DDBJ whole genome shotgun (WGS) entry which is preliminary data.</text>
</comment>
<proteinExistence type="predicted"/>
<keyword evidence="2" id="KW-1185">Reference proteome</keyword>
<sequence>MSSPAYPEYDIIFAGGGTAACLAASRLADADSSLKILVLEQGLHTRNIDTHTQPGRYPSHLAPSSQTVTFNVANPSEELGGRCLITPSGRCVGGGSSVNFTMYTRAAASDYDEWETIHGNVGWGSQDLLPLLKKSETFQIRPNEPTHGYAGPLKVSWGGAYTNVGKQFLEVASQFDIERESADDVNGLWIDGETGRRSDVPHCFIYNKTHKNLEIVDGKRVKRVVFENNRAVGIEYTNDTVSLPNGDQALHTTRATRLVVLSAGAFGSPTILERSGIGAKMVLEKNAVNVVVDLPGVGENYQDHNVVFVPYLASNDAETLDALFRGDKEEVDKHVALWVEEGKGFLAHNAIDAGIKLRPTAEDLLELGPEFRDRWQTYFADAPDKPVIWLGPVSAYLGDPSVASTRKYYSVGYHTQYPVSLGKVHIKSGEDHHIAPDFTSGFLKNPADVATLRWGYKKSREFARRMSVYRGEFTPGNPEFPEDAVARRMRRQSRLTTANLLGTCAMKGREKGGVVDERLNVYGVEGLKVADMSIAPGNVGANTYSTALVIGEKAAVLIGEDLGIKVV</sequence>
<accession>A0ACB8BKM3</accession>
<protein>
    <submittedName>
        <fullName evidence="1">Alcohol oxidase</fullName>
    </submittedName>
</protein>
<reference evidence="1" key="1">
    <citation type="journal article" date="2021" name="New Phytol.">
        <title>Evolutionary innovations through gain and loss of genes in the ectomycorrhizal Boletales.</title>
        <authorList>
            <person name="Wu G."/>
            <person name="Miyauchi S."/>
            <person name="Morin E."/>
            <person name="Kuo A."/>
            <person name="Drula E."/>
            <person name="Varga T."/>
            <person name="Kohler A."/>
            <person name="Feng B."/>
            <person name="Cao Y."/>
            <person name="Lipzen A."/>
            <person name="Daum C."/>
            <person name="Hundley H."/>
            <person name="Pangilinan J."/>
            <person name="Johnson J."/>
            <person name="Barry K."/>
            <person name="LaButti K."/>
            <person name="Ng V."/>
            <person name="Ahrendt S."/>
            <person name="Min B."/>
            <person name="Choi I.G."/>
            <person name="Park H."/>
            <person name="Plett J.M."/>
            <person name="Magnuson J."/>
            <person name="Spatafora J.W."/>
            <person name="Nagy L.G."/>
            <person name="Henrissat B."/>
            <person name="Grigoriev I.V."/>
            <person name="Yang Z.L."/>
            <person name="Xu J."/>
            <person name="Martin F.M."/>
        </authorList>
    </citation>
    <scope>NUCLEOTIDE SEQUENCE</scope>
    <source>
        <strain evidence="1">KUC20120723A-06</strain>
    </source>
</reference>
<evidence type="ECO:0000313" key="2">
    <source>
        <dbReference type="Proteomes" id="UP000790709"/>
    </source>
</evidence>
<dbReference type="Proteomes" id="UP000790709">
    <property type="component" value="Unassembled WGS sequence"/>
</dbReference>
<organism evidence="1 2">
    <name type="scientific">Leucogyrophana mollusca</name>
    <dbReference type="NCBI Taxonomy" id="85980"/>
    <lineage>
        <taxon>Eukaryota</taxon>
        <taxon>Fungi</taxon>
        <taxon>Dikarya</taxon>
        <taxon>Basidiomycota</taxon>
        <taxon>Agaricomycotina</taxon>
        <taxon>Agaricomycetes</taxon>
        <taxon>Agaricomycetidae</taxon>
        <taxon>Boletales</taxon>
        <taxon>Boletales incertae sedis</taxon>
        <taxon>Leucogyrophana</taxon>
    </lineage>
</organism>
<dbReference type="EMBL" id="MU266389">
    <property type="protein sequence ID" value="KAH7926097.1"/>
    <property type="molecule type" value="Genomic_DNA"/>
</dbReference>